<dbReference type="Gene3D" id="3.90.550.50">
    <property type="match status" value="1"/>
</dbReference>
<name>A0A914A8G3_PATMI</name>
<evidence type="ECO:0000256" key="5">
    <source>
        <dbReference type="ARBA" id="ARBA00022692"/>
    </source>
</evidence>
<organism evidence="12 13">
    <name type="scientific">Patiria miniata</name>
    <name type="common">Bat star</name>
    <name type="synonym">Asterina miniata</name>
    <dbReference type="NCBI Taxonomy" id="46514"/>
    <lineage>
        <taxon>Eukaryota</taxon>
        <taxon>Metazoa</taxon>
        <taxon>Echinodermata</taxon>
        <taxon>Eleutherozoa</taxon>
        <taxon>Asterozoa</taxon>
        <taxon>Asteroidea</taxon>
        <taxon>Valvatacea</taxon>
        <taxon>Valvatida</taxon>
        <taxon>Asterinidae</taxon>
        <taxon>Patiria</taxon>
    </lineage>
</organism>
<dbReference type="EnsemblMetazoa" id="XM_038204223.1">
    <property type="protein sequence ID" value="XP_038060151.1"/>
    <property type="gene ID" value="LOC119731168"/>
</dbReference>
<evidence type="ECO:0000256" key="6">
    <source>
        <dbReference type="ARBA" id="ARBA00022968"/>
    </source>
</evidence>
<accession>A0A914A8G3</accession>
<dbReference type="EnsemblMetazoa" id="XM_038204224.1">
    <property type="protein sequence ID" value="XP_038060152.1"/>
    <property type="gene ID" value="LOC119731168"/>
</dbReference>
<comment type="subcellular location">
    <subcellularLocation>
        <location evidence="1 11">Golgi apparatus membrane</location>
        <topology evidence="1 11">Single-pass type II membrane protein</topology>
    </subcellularLocation>
</comment>
<dbReference type="RefSeq" id="XP_038060152.1">
    <property type="nucleotide sequence ID" value="XM_038204224.1"/>
</dbReference>
<dbReference type="Proteomes" id="UP000887568">
    <property type="component" value="Unplaced"/>
</dbReference>
<evidence type="ECO:0000256" key="8">
    <source>
        <dbReference type="ARBA" id="ARBA00023034"/>
    </source>
</evidence>
<dbReference type="RefSeq" id="XP_038060151.1">
    <property type="nucleotide sequence ID" value="XM_038204223.1"/>
</dbReference>
<dbReference type="GeneID" id="119731168"/>
<evidence type="ECO:0000256" key="10">
    <source>
        <dbReference type="ARBA" id="ARBA00023180"/>
    </source>
</evidence>
<dbReference type="OrthoDB" id="5957813at2759"/>
<keyword evidence="6 11" id="KW-0735">Signal-anchor</keyword>
<dbReference type="PANTHER" id="PTHR11214">
    <property type="entry name" value="BETA-1,3-N-ACETYLGLUCOSAMINYLTRANSFERASE"/>
    <property type="match status" value="1"/>
</dbReference>
<dbReference type="PANTHER" id="PTHR11214:SF314">
    <property type="entry name" value="HEXOSYLTRANSFERASE"/>
    <property type="match status" value="1"/>
</dbReference>
<dbReference type="GO" id="GO:0000139">
    <property type="term" value="C:Golgi membrane"/>
    <property type="evidence" value="ECO:0007669"/>
    <property type="project" value="UniProtKB-SubCell"/>
</dbReference>
<evidence type="ECO:0000313" key="12">
    <source>
        <dbReference type="EnsemblMetazoa" id="XP_038060152.1"/>
    </source>
</evidence>
<dbReference type="AlphaFoldDB" id="A0A914A8G3"/>
<evidence type="ECO:0000256" key="1">
    <source>
        <dbReference type="ARBA" id="ARBA00004323"/>
    </source>
</evidence>
<evidence type="ECO:0000256" key="9">
    <source>
        <dbReference type="ARBA" id="ARBA00023136"/>
    </source>
</evidence>
<dbReference type="OMA" id="MWINIPA"/>
<reference evidence="12" key="1">
    <citation type="submission" date="2022-11" db="UniProtKB">
        <authorList>
            <consortium name="EnsemblMetazoa"/>
        </authorList>
    </citation>
    <scope>IDENTIFICATION</scope>
</reference>
<evidence type="ECO:0000256" key="7">
    <source>
        <dbReference type="ARBA" id="ARBA00022989"/>
    </source>
</evidence>
<sequence length="423" mass="48541">MNPYLRNLLILTLIGTVNFFAFMFISGRSSLLFSKSPIATKSAIASDTEASQRTRIDIEDLFRHGAHGYQPPSAKQPAVIKDTEEPGRSFIFRSPTNISRVLPKDDYLSFRTSFNTTHVVRQIPVDSSGQNTVPSPGNLLALYNRDDSARVNPHDYRLILDEPQACFDASGAPKEVFLLVLICTIHKNFEQRRAIRETWGSPRETGGKRVITMFLLAYNEDARLQRQVEEECSEHHDLLQEDFQDTYKNLTLKTIMAMKWASTHCPQASYVMKTDDDMFVSYDNLVKHLASTKAPSVNHAEGFLINGGPIRDPKSKWYMPKDIYPGVKYPPFLSGTGYVMSGDVASKIYEESLDHKYLHLEDVFVAICLDALKIKPVKNKDFHNWRTAYSYCRFRRLMTTHMVQPSEMHRIWSDQHRHHNIRC</sequence>
<keyword evidence="4" id="KW-0808">Transferase</keyword>
<proteinExistence type="inferred from homology"/>
<feature type="transmembrane region" description="Helical" evidence="11">
    <location>
        <begin position="6"/>
        <end position="25"/>
    </location>
</feature>
<keyword evidence="8 11" id="KW-0333">Golgi apparatus</keyword>
<dbReference type="EC" id="2.4.1.-" evidence="11"/>
<dbReference type="GO" id="GO:0006493">
    <property type="term" value="P:protein O-linked glycosylation"/>
    <property type="evidence" value="ECO:0007669"/>
    <property type="project" value="TreeGrafter"/>
</dbReference>
<keyword evidence="10" id="KW-0325">Glycoprotein</keyword>
<evidence type="ECO:0000313" key="13">
    <source>
        <dbReference type="Proteomes" id="UP000887568"/>
    </source>
</evidence>
<evidence type="ECO:0000256" key="3">
    <source>
        <dbReference type="ARBA" id="ARBA00022676"/>
    </source>
</evidence>
<evidence type="ECO:0000256" key="2">
    <source>
        <dbReference type="ARBA" id="ARBA00008661"/>
    </source>
</evidence>
<dbReference type="GO" id="GO:0016758">
    <property type="term" value="F:hexosyltransferase activity"/>
    <property type="evidence" value="ECO:0007669"/>
    <property type="project" value="InterPro"/>
</dbReference>
<evidence type="ECO:0000256" key="4">
    <source>
        <dbReference type="ARBA" id="ARBA00022679"/>
    </source>
</evidence>
<evidence type="ECO:0000256" key="11">
    <source>
        <dbReference type="RuleBase" id="RU363063"/>
    </source>
</evidence>
<dbReference type="CTD" id="8708"/>
<dbReference type="InterPro" id="IPR002659">
    <property type="entry name" value="Glyco_trans_31"/>
</dbReference>
<protein>
    <recommendedName>
        <fullName evidence="11">Hexosyltransferase</fullName>
        <ecNumber evidence="11">2.4.1.-</ecNumber>
    </recommendedName>
</protein>
<comment type="similarity">
    <text evidence="2 11">Belongs to the glycosyltransferase 31 family.</text>
</comment>
<keyword evidence="13" id="KW-1185">Reference proteome</keyword>
<keyword evidence="5 11" id="KW-0812">Transmembrane</keyword>
<keyword evidence="7 11" id="KW-1133">Transmembrane helix</keyword>
<keyword evidence="9 11" id="KW-0472">Membrane</keyword>
<dbReference type="FunFam" id="3.90.550.50:FF:000001">
    <property type="entry name" value="Hexosyltransferase"/>
    <property type="match status" value="1"/>
</dbReference>
<dbReference type="Pfam" id="PF01762">
    <property type="entry name" value="Galactosyl_T"/>
    <property type="match status" value="1"/>
</dbReference>
<keyword evidence="3 11" id="KW-0328">Glycosyltransferase</keyword>